<organism evidence="10 11">
    <name type="scientific">Shewanella maritima</name>
    <dbReference type="NCBI Taxonomy" id="2520507"/>
    <lineage>
        <taxon>Bacteria</taxon>
        <taxon>Pseudomonadati</taxon>
        <taxon>Pseudomonadota</taxon>
        <taxon>Gammaproteobacteria</taxon>
        <taxon>Alteromonadales</taxon>
        <taxon>Shewanellaceae</taxon>
        <taxon>Shewanella</taxon>
    </lineage>
</organism>
<dbReference type="PROSITE" id="PS50109">
    <property type="entry name" value="HIS_KIN"/>
    <property type="match status" value="1"/>
</dbReference>
<dbReference type="InterPro" id="IPR005467">
    <property type="entry name" value="His_kinase_dom"/>
</dbReference>
<keyword evidence="11" id="KW-1185">Reference proteome</keyword>
<dbReference type="Gene3D" id="1.10.287.130">
    <property type="match status" value="1"/>
</dbReference>
<dbReference type="Gene3D" id="3.30.565.10">
    <property type="entry name" value="Histidine kinase-like ATPase, C-terminal domain"/>
    <property type="match status" value="1"/>
</dbReference>
<protein>
    <recommendedName>
        <fullName evidence="2">histidine kinase</fullName>
        <ecNumber evidence="2">2.7.13.3</ecNumber>
    </recommendedName>
</protein>
<gene>
    <name evidence="10" type="ORF">EXU30_01450</name>
</gene>
<dbReference type="RefSeq" id="WP_130597485.1">
    <property type="nucleotide sequence ID" value="NZ_CP036200.1"/>
</dbReference>
<keyword evidence="5 8" id="KW-0812">Transmembrane</keyword>
<comment type="catalytic activity">
    <reaction evidence="1">
        <text>ATP + protein L-histidine = ADP + protein N-phospho-L-histidine.</text>
        <dbReference type="EC" id="2.7.13.3"/>
    </reaction>
</comment>
<dbReference type="Pfam" id="PF00512">
    <property type="entry name" value="HisKA"/>
    <property type="match status" value="1"/>
</dbReference>
<evidence type="ECO:0000256" key="1">
    <source>
        <dbReference type="ARBA" id="ARBA00000085"/>
    </source>
</evidence>
<feature type="transmembrane region" description="Helical" evidence="8">
    <location>
        <begin position="149"/>
        <end position="168"/>
    </location>
</feature>
<dbReference type="SMART" id="SM00388">
    <property type="entry name" value="HisKA"/>
    <property type="match status" value="1"/>
</dbReference>
<dbReference type="SUPFAM" id="SSF55874">
    <property type="entry name" value="ATPase domain of HSP90 chaperone/DNA topoisomerase II/histidine kinase"/>
    <property type="match status" value="1"/>
</dbReference>
<dbReference type="SMART" id="SM00387">
    <property type="entry name" value="HATPase_c"/>
    <property type="match status" value="1"/>
</dbReference>
<keyword evidence="7 8" id="KW-1133">Transmembrane helix</keyword>
<keyword evidence="4" id="KW-0808">Transferase</keyword>
<keyword evidence="8" id="KW-0472">Membrane</keyword>
<accession>A0A411PDB2</accession>
<dbReference type="Pfam" id="PF02518">
    <property type="entry name" value="HATPase_c"/>
    <property type="match status" value="1"/>
</dbReference>
<evidence type="ECO:0000256" key="7">
    <source>
        <dbReference type="ARBA" id="ARBA00022989"/>
    </source>
</evidence>
<evidence type="ECO:0000256" key="8">
    <source>
        <dbReference type="SAM" id="Phobius"/>
    </source>
</evidence>
<evidence type="ECO:0000256" key="6">
    <source>
        <dbReference type="ARBA" id="ARBA00022777"/>
    </source>
</evidence>
<dbReference type="SUPFAM" id="SSF47384">
    <property type="entry name" value="Homodimeric domain of signal transducing histidine kinase"/>
    <property type="match status" value="1"/>
</dbReference>
<dbReference type="GO" id="GO:0005886">
    <property type="term" value="C:plasma membrane"/>
    <property type="evidence" value="ECO:0007669"/>
    <property type="project" value="TreeGrafter"/>
</dbReference>
<name>A0A411PDB2_9GAMM</name>
<evidence type="ECO:0000259" key="9">
    <source>
        <dbReference type="PROSITE" id="PS50109"/>
    </source>
</evidence>
<keyword evidence="3" id="KW-0597">Phosphoprotein</keyword>
<dbReference type="InterPro" id="IPR050428">
    <property type="entry name" value="TCS_sensor_his_kinase"/>
</dbReference>
<evidence type="ECO:0000313" key="10">
    <source>
        <dbReference type="EMBL" id="QBF81511.1"/>
    </source>
</evidence>
<dbReference type="AlphaFoldDB" id="A0A411PDB2"/>
<sequence>MPKDKTSTSQYSSRSLMTLLRLAFAAISFISAGFVFLVMVGVMQWVEDQVSLRNLEQAKPYVGEALEQSAGFPLTVSPTVIAYSHAEQLPDEFKEAAQFPSEYQTEIHSQSIDYFVYKTKLVTSKGVQEVYIISLAQYSELTDVQWQRTLLFCVLLMSVLFVILNTVATKVLSPMIKPINQLSDQLQQHPLPDSFTISSRAVTEFGILTDSLNQYRENSEQRIKQEQAFARYASHELRTPLSIVRGAAVLLGHNQEQAFQQKQRERIVRASQDMQNTVDALLHIVKQENPNSQAQPRLLEAQELEQILSNHMTTANQRGISLKLDIQTTPHIIPSEAVLKMLLGNLIQNAINALTDLEQDNKAIEIIISENAITVSDNGHGLSHNEHNQTGHGLGLVIVDTLCQRYQWQFQLKPNEPQGCVAELSF</sequence>
<keyword evidence="6 10" id="KW-0418">Kinase</keyword>
<dbReference type="KEGG" id="smai:EXU30_01450"/>
<evidence type="ECO:0000313" key="11">
    <source>
        <dbReference type="Proteomes" id="UP000291106"/>
    </source>
</evidence>
<dbReference type="PANTHER" id="PTHR45436:SF16">
    <property type="entry name" value="HISTIDINE KINASE"/>
    <property type="match status" value="1"/>
</dbReference>
<dbReference type="InterPro" id="IPR036890">
    <property type="entry name" value="HATPase_C_sf"/>
</dbReference>
<dbReference type="EC" id="2.7.13.3" evidence="2"/>
<feature type="transmembrane region" description="Helical" evidence="8">
    <location>
        <begin position="20"/>
        <end position="46"/>
    </location>
</feature>
<dbReference type="Proteomes" id="UP000291106">
    <property type="component" value="Chromosome"/>
</dbReference>
<proteinExistence type="predicted"/>
<feature type="domain" description="Histidine kinase" evidence="9">
    <location>
        <begin position="232"/>
        <end position="426"/>
    </location>
</feature>
<dbReference type="InterPro" id="IPR003594">
    <property type="entry name" value="HATPase_dom"/>
</dbReference>
<evidence type="ECO:0000256" key="2">
    <source>
        <dbReference type="ARBA" id="ARBA00012438"/>
    </source>
</evidence>
<dbReference type="PANTHER" id="PTHR45436">
    <property type="entry name" value="SENSOR HISTIDINE KINASE YKOH"/>
    <property type="match status" value="1"/>
</dbReference>
<dbReference type="InterPro" id="IPR036097">
    <property type="entry name" value="HisK_dim/P_sf"/>
</dbReference>
<dbReference type="InterPro" id="IPR003661">
    <property type="entry name" value="HisK_dim/P_dom"/>
</dbReference>
<evidence type="ECO:0000256" key="5">
    <source>
        <dbReference type="ARBA" id="ARBA00022692"/>
    </source>
</evidence>
<evidence type="ECO:0000256" key="4">
    <source>
        <dbReference type="ARBA" id="ARBA00022679"/>
    </source>
</evidence>
<dbReference type="EMBL" id="CP036200">
    <property type="protein sequence ID" value="QBF81511.1"/>
    <property type="molecule type" value="Genomic_DNA"/>
</dbReference>
<dbReference type="CDD" id="cd00082">
    <property type="entry name" value="HisKA"/>
    <property type="match status" value="1"/>
</dbReference>
<evidence type="ECO:0000256" key="3">
    <source>
        <dbReference type="ARBA" id="ARBA00022553"/>
    </source>
</evidence>
<reference evidence="10 11" key="1">
    <citation type="submission" date="2019-02" db="EMBL/GenBank/DDBJ databases">
        <title>Shewanella sp. D4-2 isolated from Dokdo Island.</title>
        <authorList>
            <person name="Baek K."/>
        </authorList>
    </citation>
    <scope>NUCLEOTIDE SEQUENCE [LARGE SCALE GENOMIC DNA]</scope>
    <source>
        <strain evidence="10 11">D4-2</strain>
    </source>
</reference>
<dbReference type="OrthoDB" id="9121563at2"/>
<dbReference type="GO" id="GO:0000155">
    <property type="term" value="F:phosphorelay sensor kinase activity"/>
    <property type="evidence" value="ECO:0007669"/>
    <property type="project" value="InterPro"/>
</dbReference>